<dbReference type="Proteomes" id="UP001642464">
    <property type="component" value="Unassembled WGS sequence"/>
</dbReference>
<gene>
    <name evidence="3" type="ORF">SCF082_LOCUS12552</name>
    <name evidence="4" type="ORF">SCF082_LOCUS12720</name>
</gene>
<reference evidence="4 5" key="1">
    <citation type="submission" date="2024-02" db="EMBL/GenBank/DDBJ databases">
        <authorList>
            <person name="Chen Y."/>
            <person name="Shah S."/>
            <person name="Dougan E. K."/>
            <person name="Thang M."/>
            <person name="Chan C."/>
        </authorList>
    </citation>
    <scope>NUCLEOTIDE SEQUENCE [LARGE SCALE GENOMIC DNA]</scope>
</reference>
<feature type="compositionally biased region" description="Basic and acidic residues" evidence="1">
    <location>
        <begin position="1"/>
        <end position="11"/>
    </location>
</feature>
<keyword evidence="5" id="KW-1185">Reference proteome</keyword>
<evidence type="ECO:0000256" key="1">
    <source>
        <dbReference type="SAM" id="MobiDB-lite"/>
    </source>
</evidence>
<evidence type="ECO:0000313" key="4">
    <source>
        <dbReference type="EMBL" id="CAK9015362.1"/>
    </source>
</evidence>
<dbReference type="InterPro" id="IPR040369">
    <property type="entry name" value="ARMC9"/>
</dbReference>
<accession>A0ABP0JLT4</accession>
<dbReference type="EMBL" id="CAXAMM010007780">
    <property type="protein sequence ID" value="CAK9015362.1"/>
    <property type="molecule type" value="Genomic_DNA"/>
</dbReference>
<feature type="compositionally biased region" description="Polar residues" evidence="1">
    <location>
        <begin position="355"/>
        <end position="368"/>
    </location>
</feature>
<feature type="region of interest" description="Disordered" evidence="1">
    <location>
        <begin position="1"/>
        <end position="27"/>
    </location>
</feature>
<dbReference type="InterPro" id="IPR056327">
    <property type="entry name" value="ARMC9_CTLH-like_dom"/>
</dbReference>
<dbReference type="EMBL" id="CAXAMM010007668">
    <property type="protein sequence ID" value="CAK9014968.1"/>
    <property type="molecule type" value="Genomic_DNA"/>
</dbReference>
<sequence length="495" mass="53653">MGGEAESRDGSAGHSQSSEPDLAAGAAVELRPTEEEVPATWMLTPAQPVFRDGNYGGSFCELLVAETIQEYLKFHGLQETHRALADALSKSGLPAAFGASAVELPSEPKGHAVQVELAVLQALRAFDEGQQEAFFQRWRALVPPSPTGSSLELQLYVYFGTYPTRKVLAEKDPSLPLPTADWTELKSFLASRPTWPTEANSSLSSLYALPFVPQAHQNSLLRFIFEESWSEKLRSDVQAFMTAYTSTRHAPSLRHLAGAIIVSKTPPSCPPAHSWHELLRIADLGWASAATALKQQAFENMPSDQPEAKPELLNWLSTGGGKILPDLRKQVFELRGRLGALARHPDEPPVAPSRVQETQRSLRPSIQSLARAPSSAEWEPQGGSSPSGVPVLQDRLWPREVLRGSSASSLGGSHSNAGAVRRLHSARSIESRARTATALLPVPPALDFGRMASQMGGAEEKAPVREEGVADAVKGNLGEQIEGCPDWHCIDDLRR</sequence>
<name>A0ABP0JLT4_9DINO</name>
<comment type="caution">
    <text evidence="4">The sequence shown here is derived from an EMBL/GenBank/DDBJ whole genome shotgun (WGS) entry which is preliminary data.</text>
</comment>
<dbReference type="PANTHER" id="PTHR14881">
    <property type="entry name" value="LISH DOMAIN-CONTAINING PROTEIN ARMC9"/>
    <property type="match status" value="1"/>
</dbReference>
<evidence type="ECO:0000259" key="2">
    <source>
        <dbReference type="Pfam" id="PF23138"/>
    </source>
</evidence>
<feature type="domain" description="ARMC9 CTLH-like" evidence="2">
    <location>
        <begin position="121"/>
        <end position="245"/>
    </location>
</feature>
<proteinExistence type="predicted"/>
<evidence type="ECO:0000313" key="3">
    <source>
        <dbReference type="EMBL" id="CAK9014968.1"/>
    </source>
</evidence>
<dbReference type="Pfam" id="PF23138">
    <property type="entry name" value="CTLH_Armc9"/>
    <property type="match status" value="1"/>
</dbReference>
<protein>
    <submittedName>
        <fullName evidence="4">LisH domain-containing protein ARMC9 (Armadillo repeat-containing protein 9)</fullName>
    </submittedName>
</protein>
<organism evidence="4 5">
    <name type="scientific">Durusdinium trenchii</name>
    <dbReference type="NCBI Taxonomy" id="1381693"/>
    <lineage>
        <taxon>Eukaryota</taxon>
        <taxon>Sar</taxon>
        <taxon>Alveolata</taxon>
        <taxon>Dinophyceae</taxon>
        <taxon>Suessiales</taxon>
        <taxon>Symbiodiniaceae</taxon>
        <taxon>Durusdinium</taxon>
    </lineage>
</organism>
<feature type="region of interest" description="Disordered" evidence="1">
    <location>
        <begin position="340"/>
        <end position="391"/>
    </location>
</feature>
<dbReference type="PANTHER" id="PTHR14881:SF4">
    <property type="entry name" value="LISH DOMAIN-CONTAINING PROTEIN ARMC9"/>
    <property type="match status" value="1"/>
</dbReference>
<evidence type="ECO:0000313" key="5">
    <source>
        <dbReference type="Proteomes" id="UP001642464"/>
    </source>
</evidence>